<dbReference type="Pfam" id="PF06224">
    <property type="entry name" value="AlkZ-like"/>
    <property type="match status" value="1"/>
</dbReference>
<dbReference type="AlphaFoldDB" id="A0A543B0Q8"/>
<dbReference type="OrthoDB" id="9148135at2"/>
<dbReference type="RefSeq" id="WP_142042795.1">
    <property type="nucleotide sequence ID" value="NZ_JBHTGS010000003.1"/>
</dbReference>
<gene>
    <name evidence="1" type="ORF">FB566_3998</name>
</gene>
<dbReference type="EMBL" id="VFOW01000001">
    <property type="protein sequence ID" value="TQL78412.1"/>
    <property type="molecule type" value="Genomic_DNA"/>
</dbReference>
<accession>A0A543B0Q8</accession>
<dbReference type="GO" id="GO:0003677">
    <property type="term" value="F:DNA binding"/>
    <property type="evidence" value="ECO:0007669"/>
    <property type="project" value="UniProtKB-KW"/>
</dbReference>
<name>A0A543B0Q8_9ACTN</name>
<dbReference type="Proteomes" id="UP000317043">
    <property type="component" value="Unassembled WGS sequence"/>
</dbReference>
<protein>
    <submittedName>
        <fullName evidence="1">Winged helix DNA-binding protein</fullName>
    </submittedName>
</protein>
<evidence type="ECO:0000313" key="2">
    <source>
        <dbReference type="Proteomes" id="UP000317043"/>
    </source>
</evidence>
<evidence type="ECO:0000313" key="1">
    <source>
        <dbReference type="EMBL" id="TQL78412.1"/>
    </source>
</evidence>
<dbReference type="PANTHER" id="PTHR38479">
    <property type="entry name" value="LMO0824 PROTEIN"/>
    <property type="match status" value="1"/>
</dbReference>
<proteinExistence type="predicted"/>
<reference evidence="1 2" key="1">
    <citation type="submission" date="2019-06" db="EMBL/GenBank/DDBJ databases">
        <title>Sequencing the genomes of 1000 actinobacteria strains.</title>
        <authorList>
            <person name="Klenk H.-P."/>
        </authorList>
    </citation>
    <scope>NUCLEOTIDE SEQUENCE [LARGE SCALE GENOMIC DNA]</scope>
    <source>
        <strain evidence="1 2">DSM 45928</strain>
    </source>
</reference>
<sequence length="367" mass="40869">MSPSILTPRALNRALLDRQWLLRRTDRSVAEVVEHLCGLQAQLGDPPYYQLWSRIHGFQPDDLSRLLLDREVVRVVLMRGTIHLVTARDCMSMRAAVQPYLTRTLFIGSTFGKRIAGIDADELADAATRLLADGPLTNDELAQRLEKSWPDYDGGDLAYGARGLIPLVQVPPRGVWGRGGPLTYATATQWLDTESVEPAVPDLVLRYLAAFGPASVADFQKWSALTRTAPVFDSLRDRLTVYQDQNGRELFDVAGTVLPDPDTPVPVTLVGPFDNLLLGHADKSRIISKGHEKRVFGPNAIIRGTYLVDGEVAGAWKVDRSRKSRVRMIIERFTPLSDRHTDELVHRAEELLEFAAGDVPQRDLAFT</sequence>
<dbReference type="InterPro" id="IPR009351">
    <property type="entry name" value="AlkZ-like"/>
</dbReference>
<dbReference type="InParanoid" id="A0A543B0Q8"/>
<dbReference type="PANTHER" id="PTHR38479:SF2">
    <property type="entry name" value="WINGED HELIX DNA-BINDING DOMAIN-CONTAINING PROTEIN"/>
    <property type="match status" value="1"/>
</dbReference>
<keyword evidence="1" id="KW-0238">DNA-binding</keyword>
<keyword evidence="2" id="KW-1185">Reference proteome</keyword>
<organism evidence="1 2">
    <name type="scientific">Stackebrandtia endophytica</name>
    <dbReference type="NCBI Taxonomy" id="1496996"/>
    <lineage>
        <taxon>Bacteria</taxon>
        <taxon>Bacillati</taxon>
        <taxon>Actinomycetota</taxon>
        <taxon>Actinomycetes</taxon>
        <taxon>Glycomycetales</taxon>
        <taxon>Glycomycetaceae</taxon>
        <taxon>Stackebrandtia</taxon>
    </lineage>
</organism>
<comment type="caution">
    <text evidence="1">The sequence shown here is derived from an EMBL/GenBank/DDBJ whole genome shotgun (WGS) entry which is preliminary data.</text>
</comment>